<accession>A0A934KF91</accession>
<gene>
    <name evidence="2" type="ORF">JF888_01385</name>
</gene>
<reference evidence="2 3" key="1">
    <citation type="submission" date="2020-10" db="EMBL/GenBank/DDBJ databases">
        <title>Ca. Dormibacterota MAGs.</title>
        <authorList>
            <person name="Montgomery K."/>
        </authorList>
    </citation>
    <scope>NUCLEOTIDE SEQUENCE [LARGE SCALE GENOMIC DNA]</scope>
    <source>
        <strain evidence="2">SC8811_S16_3</strain>
    </source>
</reference>
<dbReference type="Pfam" id="PF12697">
    <property type="entry name" value="Abhydrolase_6"/>
    <property type="match status" value="1"/>
</dbReference>
<proteinExistence type="predicted"/>
<dbReference type="RefSeq" id="WP_338176214.1">
    <property type="nucleotide sequence ID" value="NZ_JAEKNQ010000009.1"/>
</dbReference>
<feature type="domain" description="AB hydrolase-1" evidence="1">
    <location>
        <begin position="24"/>
        <end position="253"/>
    </location>
</feature>
<evidence type="ECO:0000313" key="2">
    <source>
        <dbReference type="EMBL" id="MBJ7601843.1"/>
    </source>
</evidence>
<dbReference type="SUPFAM" id="SSF53474">
    <property type="entry name" value="alpha/beta-Hydrolases"/>
    <property type="match status" value="1"/>
</dbReference>
<dbReference type="InterPro" id="IPR029058">
    <property type="entry name" value="AB_hydrolase_fold"/>
</dbReference>
<dbReference type="AlphaFoldDB" id="A0A934KF91"/>
<dbReference type="InterPro" id="IPR000073">
    <property type="entry name" value="AB_hydrolase_1"/>
</dbReference>
<comment type="caution">
    <text evidence="2">The sequence shown here is derived from an EMBL/GenBank/DDBJ whole genome shotgun (WGS) entry which is preliminary data.</text>
</comment>
<dbReference type="GO" id="GO:0047372">
    <property type="term" value="F:monoacylglycerol lipase activity"/>
    <property type="evidence" value="ECO:0007669"/>
    <property type="project" value="TreeGrafter"/>
</dbReference>
<dbReference type="Proteomes" id="UP000620075">
    <property type="component" value="Unassembled WGS sequence"/>
</dbReference>
<dbReference type="GO" id="GO:0046464">
    <property type="term" value="P:acylglycerol catabolic process"/>
    <property type="evidence" value="ECO:0007669"/>
    <property type="project" value="TreeGrafter"/>
</dbReference>
<protein>
    <submittedName>
        <fullName evidence="2">Alpha/beta hydrolase</fullName>
    </submittedName>
</protein>
<sequence>MIRTLGGLAADDYGESDARPPLMLLHGLTFDRSLWRPTLAELRRIDPGRRVLAFDLPGHGESPEWSSYDVESVADGVHSAVQEGQLQAPVLVGHSIAAVIATLYAARHPTRGIVNVDQSLQFAPFAGLVQSLADKLRGPAFPAVWEQIAASMHIELLPESAQHLVRASCHPEQDLVLGYWREILERPHDEVADLATGGLASVRAAGVPYLVVAGSALEPDYEQWLKEMLPQATVIVWPGSGHFPHLAHPDRFAKCLAATARWPADAPSDARPRDDQAII</sequence>
<name>A0A934KF91_9BACT</name>
<dbReference type="PANTHER" id="PTHR43798:SF5">
    <property type="entry name" value="MONOACYLGLYCEROL LIPASE ABHD6"/>
    <property type="match status" value="1"/>
</dbReference>
<dbReference type="InterPro" id="IPR050266">
    <property type="entry name" value="AB_hydrolase_sf"/>
</dbReference>
<keyword evidence="2" id="KW-0378">Hydrolase</keyword>
<dbReference type="GO" id="GO:0016020">
    <property type="term" value="C:membrane"/>
    <property type="evidence" value="ECO:0007669"/>
    <property type="project" value="TreeGrafter"/>
</dbReference>
<dbReference type="EMBL" id="JAEKNQ010000009">
    <property type="protein sequence ID" value="MBJ7601843.1"/>
    <property type="molecule type" value="Genomic_DNA"/>
</dbReference>
<dbReference type="PANTHER" id="PTHR43798">
    <property type="entry name" value="MONOACYLGLYCEROL LIPASE"/>
    <property type="match status" value="1"/>
</dbReference>
<evidence type="ECO:0000313" key="3">
    <source>
        <dbReference type="Proteomes" id="UP000620075"/>
    </source>
</evidence>
<organism evidence="2 3">
    <name type="scientific">Candidatus Dormiibacter inghamiae</name>
    <dbReference type="NCBI Taxonomy" id="3127013"/>
    <lineage>
        <taxon>Bacteria</taxon>
        <taxon>Bacillati</taxon>
        <taxon>Candidatus Dormiibacterota</taxon>
        <taxon>Candidatus Dormibacteria</taxon>
        <taxon>Candidatus Dormibacterales</taxon>
        <taxon>Candidatus Dormibacteraceae</taxon>
        <taxon>Candidatus Dormiibacter</taxon>
    </lineage>
</organism>
<evidence type="ECO:0000259" key="1">
    <source>
        <dbReference type="Pfam" id="PF12697"/>
    </source>
</evidence>
<dbReference type="Gene3D" id="3.40.50.1820">
    <property type="entry name" value="alpha/beta hydrolase"/>
    <property type="match status" value="1"/>
</dbReference>